<comment type="caution">
    <text evidence="2">The sequence shown here is derived from an EMBL/GenBank/DDBJ whole genome shotgun (WGS) entry which is preliminary data.</text>
</comment>
<evidence type="ECO:0000313" key="2">
    <source>
        <dbReference type="EMBL" id="KND99660.1"/>
    </source>
</evidence>
<feature type="domain" description="Serine aminopeptidase S33" evidence="1">
    <location>
        <begin position="40"/>
        <end position="283"/>
    </location>
</feature>
<dbReference type="Proteomes" id="UP000037122">
    <property type="component" value="Unassembled WGS sequence"/>
</dbReference>
<reference evidence="3" key="1">
    <citation type="journal article" date="2015" name="BMC Genomics">
        <title>Draft genome of a commonly misdiagnosed multidrug resistant pathogen Candida auris.</title>
        <authorList>
            <person name="Chatterjee S."/>
            <person name="Alampalli S.V."/>
            <person name="Nageshan R.K."/>
            <person name="Chettiar S.T."/>
            <person name="Joshi S."/>
            <person name="Tatu U.S."/>
        </authorList>
    </citation>
    <scope>NUCLEOTIDE SEQUENCE [LARGE SCALE GENOMIC DNA]</scope>
    <source>
        <strain evidence="3">6684</strain>
    </source>
</reference>
<dbReference type="Gene3D" id="3.40.50.1820">
    <property type="entry name" value="alpha/beta hydrolase"/>
    <property type="match status" value="1"/>
</dbReference>
<evidence type="ECO:0000313" key="3">
    <source>
        <dbReference type="Proteomes" id="UP000037122"/>
    </source>
</evidence>
<dbReference type="VEuPathDB" id="FungiDB:QG37_03455"/>
<dbReference type="AlphaFoldDB" id="A0A0L0P0Z1"/>
<dbReference type="VEuPathDB" id="FungiDB:CJI97_001728"/>
<dbReference type="PANTHER" id="PTHR11614">
    <property type="entry name" value="PHOSPHOLIPASE-RELATED"/>
    <property type="match status" value="1"/>
</dbReference>
<protein>
    <recommendedName>
        <fullName evidence="1">Serine aminopeptidase S33 domain-containing protein</fullName>
    </recommendedName>
</protein>
<dbReference type="InterPro" id="IPR000073">
    <property type="entry name" value="AB_hydrolase_1"/>
</dbReference>
<dbReference type="PRINTS" id="PR00111">
    <property type="entry name" value="ABHYDROLASE"/>
</dbReference>
<evidence type="ECO:0000259" key="1">
    <source>
        <dbReference type="Pfam" id="PF12146"/>
    </source>
</evidence>
<dbReference type="VEuPathDB" id="FungiDB:CJJ09_001901"/>
<proteinExistence type="predicted"/>
<dbReference type="InterPro" id="IPR051044">
    <property type="entry name" value="MAG_DAG_Lipase"/>
</dbReference>
<dbReference type="Pfam" id="PF12146">
    <property type="entry name" value="Hydrolase_4"/>
    <property type="match status" value="1"/>
</dbReference>
<dbReference type="SUPFAM" id="SSF53474">
    <property type="entry name" value="alpha/beta-Hydrolases"/>
    <property type="match status" value="1"/>
</dbReference>
<accession>A0A0L0P0Z1</accession>
<dbReference type="EMBL" id="LGST01000022">
    <property type="protein sequence ID" value="KND99660.1"/>
    <property type="molecule type" value="Genomic_DNA"/>
</dbReference>
<dbReference type="InterPro" id="IPR029058">
    <property type="entry name" value="AB_hydrolase_fold"/>
</dbReference>
<sequence>MTKVPLPYDPKGEPIKEQVPYNGATFFTTTWKVPESVTYKGKIIYVHGFCEHSDIYTQFFDDLSQNGYEVFFFDQRGAGDTSPGKDAGKTDEFHTFDDLNFMIKRNLDARTDKSEKFILGGHSMGGGIVLNYAINGKYRDEFKAVFCSGPLVLLHPKTRPNILVRALQPVINLLVPTLKIDSKLTYDYITSNEDWKNFIKSSDKKLIGTIRQFNDMFVRGEKLTQKEYVADFSPTIRLLVLHGDIDYINDIEGSKKFISVLPDTVKHEFVPVEGGRHSLFNERKELYDDTLSRVLKFLNEEA</sequence>
<gene>
    <name evidence="2" type="ORF">QG37_03455</name>
</gene>
<organism evidence="2 3">
    <name type="scientific">Candidozyma auris</name>
    <name type="common">Yeast</name>
    <name type="synonym">Candida auris</name>
    <dbReference type="NCBI Taxonomy" id="498019"/>
    <lineage>
        <taxon>Eukaryota</taxon>
        <taxon>Fungi</taxon>
        <taxon>Dikarya</taxon>
        <taxon>Ascomycota</taxon>
        <taxon>Saccharomycotina</taxon>
        <taxon>Pichiomycetes</taxon>
        <taxon>Metschnikowiaceae</taxon>
        <taxon>Candidozyma</taxon>
    </lineage>
</organism>
<name>A0A0L0P0Z1_CANAR</name>
<dbReference type="VEuPathDB" id="FungiDB:CJJ07_000121"/>
<dbReference type="VEuPathDB" id="FungiDB:B9J08_001582"/>
<dbReference type="VEuPathDB" id="FungiDB:CJI96_0000049"/>
<dbReference type="InterPro" id="IPR022742">
    <property type="entry name" value="Hydrolase_4"/>
</dbReference>